<gene>
    <name evidence="1" type="ORF">V1286_001957</name>
</gene>
<evidence type="ECO:0000313" key="2">
    <source>
        <dbReference type="Proteomes" id="UP001364224"/>
    </source>
</evidence>
<dbReference type="RefSeq" id="WP_334479173.1">
    <property type="nucleotide sequence ID" value="NZ_JAZHRV010000001.1"/>
</dbReference>
<proteinExistence type="predicted"/>
<name>A0ABU8B7C2_9BRAD</name>
<dbReference type="EMBL" id="JAZHRV010000001">
    <property type="protein sequence ID" value="MEH2554428.1"/>
    <property type="molecule type" value="Genomic_DNA"/>
</dbReference>
<accession>A0ABU8B7C2</accession>
<sequence length="68" mass="7182">MNAHSNIAAPSTAGRDKRIGNCVMAVFRAPVAYGGVPNDAFALGERIVMHLPAMYGYRLSFGASNARA</sequence>
<organism evidence="1 2">
    <name type="scientific">Bradyrhizobium algeriense</name>
    <dbReference type="NCBI Taxonomy" id="634784"/>
    <lineage>
        <taxon>Bacteria</taxon>
        <taxon>Pseudomonadati</taxon>
        <taxon>Pseudomonadota</taxon>
        <taxon>Alphaproteobacteria</taxon>
        <taxon>Hyphomicrobiales</taxon>
        <taxon>Nitrobacteraceae</taxon>
        <taxon>Bradyrhizobium</taxon>
    </lineage>
</organism>
<keyword evidence="2" id="KW-1185">Reference proteome</keyword>
<protein>
    <submittedName>
        <fullName evidence="1">Uncharacterized protein</fullName>
    </submittedName>
</protein>
<evidence type="ECO:0000313" key="1">
    <source>
        <dbReference type="EMBL" id="MEH2554428.1"/>
    </source>
</evidence>
<reference evidence="1 2" key="1">
    <citation type="submission" date="2024-02" db="EMBL/GenBank/DDBJ databases">
        <title>Adaptive strategies in a cosmopolitan and abundant soil bacterium.</title>
        <authorList>
            <person name="Carini P."/>
        </authorList>
    </citation>
    <scope>NUCLEOTIDE SEQUENCE [LARGE SCALE GENOMIC DNA]</scope>
    <source>
        <strain evidence="1 2">AZCC 1608</strain>
    </source>
</reference>
<comment type="caution">
    <text evidence="1">The sequence shown here is derived from an EMBL/GenBank/DDBJ whole genome shotgun (WGS) entry which is preliminary data.</text>
</comment>
<dbReference type="Proteomes" id="UP001364224">
    <property type="component" value="Unassembled WGS sequence"/>
</dbReference>